<dbReference type="Gene3D" id="1.10.1660.10">
    <property type="match status" value="1"/>
</dbReference>
<dbReference type="OrthoDB" id="9773308at2"/>
<dbReference type="PATRIC" id="fig|742734.4.peg.3569"/>
<dbReference type="EMBL" id="ADLK01000024">
    <property type="protein sequence ID" value="KMW18424.1"/>
    <property type="molecule type" value="Genomic_DNA"/>
</dbReference>
<dbReference type="Proteomes" id="UP000037392">
    <property type="component" value="Unassembled WGS sequence"/>
</dbReference>
<dbReference type="SUPFAM" id="SSF46955">
    <property type="entry name" value="Putative DNA-binding domain"/>
    <property type="match status" value="1"/>
</dbReference>
<comment type="caution">
    <text evidence="3">The sequence shown here is derived from an EMBL/GenBank/DDBJ whole genome shotgun (WGS) entry which is preliminary data.</text>
</comment>
<reference evidence="3 4" key="1">
    <citation type="submission" date="2011-04" db="EMBL/GenBank/DDBJ databases">
        <title>The Genome Sequence of Clostridium citroniae WAL-19142.</title>
        <authorList>
            <consortium name="The Broad Institute Genome Sequencing Platform"/>
            <person name="Earl A."/>
            <person name="Ward D."/>
            <person name="Feldgarden M."/>
            <person name="Gevers D."/>
            <person name="Warren Y.A."/>
            <person name="Tyrrell K.L."/>
            <person name="Citron D.M."/>
            <person name="Goldstein E.J."/>
            <person name="Daigneault M."/>
            <person name="Allen-Vercoe E."/>
            <person name="Young S.K."/>
            <person name="Zeng Q."/>
            <person name="Gargeya S."/>
            <person name="Fitzgerald M."/>
            <person name="Haas B."/>
            <person name="Abouelleil A."/>
            <person name="Alvarado L."/>
            <person name="Arachchi H.M."/>
            <person name="Berlin A."/>
            <person name="Brown A."/>
            <person name="Chapman S.B."/>
            <person name="Chen Z."/>
            <person name="Dunbar C."/>
            <person name="Freedman E."/>
            <person name="Gearin G."/>
            <person name="Gellesch M."/>
            <person name="Goldberg J."/>
            <person name="Griggs A."/>
            <person name="Gujja S."/>
            <person name="Heilman E.R."/>
            <person name="Heiman D."/>
            <person name="Howarth C."/>
            <person name="Larson L."/>
            <person name="Lui A."/>
            <person name="MacDonald P.J."/>
            <person name="Mehta T."/>
            <person name="Montmayeur A."/>
            <person name="Murphy C."/>
            <person name="Neiman D."/>
            <person name="Pearson M."/>
            <person name="Priest M."/>
            <person name="Roberts A."/>
            <person name="Saif S."/>
            <person name="Shea T."/>
            <person name="Shenoy N."/>
            <person name="Sisk P."/>
            <person name="Stolte C."/>
            <person name="Sykes S."/>
            <person name="White J."/>
            <person name="Yandava C."/>
            <person name="Wortman J."/>
            <person name="Nusbaum C."/>
            <person name="Birren B."/>
        </authorList>
    </citation>
    <scope>NUCLEOTIDE SEQUENCE [LARGE SCALE GENOMIC DNA]</scope>
    <source>
        <strain evidence="3 4">WAL-19142</strain>
    </source>
</reference>
<proteinExistence type="predicted"/>
<dbReference type="SMART" id="SM00422">
    <property type="entry name" value="HTH_MERR"/>
    <property type="match status" value="1"/>
</dbReference>
<dbReference type="PROSITE" id="PS00552">
    <property type="entry name" value="HTH_MERR_1"/>
    <property type="match status" value="1"/>
</dbReference>
<dbReference type="InterPro" id="IPR009061">
    <property type="entry name" value="DNA-bd_dom_put_sf"/>
</dbReference>
<feature type="domain" description="HTH merR-type" evidence="2">
    <location>
        <begin position="6"/>
        <end position="76"/>
    </location>
</feature>
<dbReference type="InterPro" id="IPR047057">
    <property type="entry name" value="MerR_fam"/>
</dbReference>
<dbReference type="GO" id="GO:0003677">
    <property type="term" value="F:DNA binding"/>
    <property type="evidence" value="ECO:0007669"/>
    <property type="project" value="UniProtKB-KW"/>
</dbReference>
<dbReference type="RefSeq" id="WP_048930249.1">
    <property type="nucleotide sequence ID" value="NZ_KQ235879.1"/>
</dbReference>
<dbReference type="SUPFAM" id="SSF55136">
    <property type="entry name" value="Probable bacterial effector-binding domain"/>
    <property type="match status" value="1"/>
</dbReference>
<dbReference type="InterPro" id="IPR000551">
    <property type="entry name" value="MerR-type_HTH_dom"/>
</dbReference>
<dbReference type="CDD" id="cd01107">
    <property type="entry name" value="HTH_BmrR"/>
    <property type="match status" value="1"/>
</dbReference>
<evidence type="ECO:0000313" key="4">
    <source>
        <dbReference type="Proteomes" id="UP000037392"/>
    </source>
</evidence>
<sequence length="280" mass="32627">MQKEKLYSIGEVSKICNISKKALRFYDQIGIIAPDVICKENGYRYYNRETLLTVPIVKYYKQMGFKLEEMQDLVEGNTYYFVKQNFISKIDELRIQEQEIHNSYVAVKDWYELIQEAQLVSRSKVQEVGVKYISTANYCYMDQPFSYHYMESIINIDWVNYLESVNNEIAGEVILRFPSWTDKMNGTSTSARIMQRPIRPCMEGTNQTVFGGNMAATVYHLGALEQIEDSYGKIRDWTAARGYKCGPESYERYVVDYWTTRNPEEFVTEVIVPIVSGPCD</sequence>
<accession>A0A0J9C1T2</accession>
<dbReference type="PANTHER" id="PTHR30204">
    <property type="entry name" value="REDOX-CYCLING DRUG-SENSING TRANSCRIPTIONAL ACTIVATOR SOXR"/>
    <property type="match status" value="1"/>
</dbReference>
<dbReference type="InterPro" id="IPR011256">
    <property type="entry name" value="Reg_factor_effector_dom_sf"/>
</dbReference>
<dbReference type="InterPro" id="IPR029442">
    <property type="entry name" value="GyrI-like"/>
</dbReference>
<evidence type="ECO:0000259" key="2">
    <source>
        <dbReference type="PROSITE" id="PS50937"/>
    </source>
</evidence>
<name>A0A0J9C1T2_9FIRM</name>
<dbReference type="PROSITE" id="PS50937">
    <property type="entry name" value="HTH_MERR_2"/>
    <property type="match status" value="1"/>
</dbReference>
<dbReference type="GO" id="GO:0003700">
    <property type="term" value="F:DNA-binding transcription factor activity"/>
    <property type="evidence" value="ECO:0007669"/>
    <property type="project" value="InterPro"/>
</dbReference>
<dbReference type="PANTHER" id="PTHR30204:SF96">
    <property type="entry name" value="CHROMOSOME-ANCHORING PROTEIN RACA"/>
    <property type="match status" value="1"/>
</dbReference>
<dbReference type="Pfam" id="PF13411">
    <property type="entry name" value="MerR_1"/>
    <property type="match status" value="1"/>
</dbReference>
<keyword evidence="1" id="KW-0238">DNA-binding</keyword>
<dbReference type="AlphaFoldDB" id="A0A0J9C1T2"/>
<dbReference type="GeneID" id="93162134"/>
<organism evidence="3 4">
    <name type="scientific">[Clostridium] citroniae WAL-19142</name>
    <dbReference type="NCBI Taxonomy" id="742734"/>
    <lineage>
        <taxon>Bacteria</taxon>
        <taxon>Bacillati</taxon>
        <taxon>Bacillota</taxon>
        <taxon>Clostridia</taxon>
        <taxon>Lachnospirales</taxon>
        <taxon>Lachnospiraceae</taxon>
        <taxon>Enterocloster</taxon>
    </lineage>
</organism>
<dbReference type="Gene3D" id="3.20.80.10">
    <property type="entry name" value="Regulatory factor, effector binding domain"/>
    <property type="match status" value="1"/>
</dbReference>
<evidence type="ECO:0000256" key="1">
    <source>
        <dbReference type="ARBA" id="ARBA00023125"/>
    </source>
</evidence>
<gene>
    <name evidence="3" type="ORF">HMPREF9470_03334</name>
</gene>
<dbReference type="Pfam" id="PF06445">
    <property type="entry name" value="GyrI-like"/>
    <property type="match status" value="1"/>
</dbReference>
<evidence type="ECO:0000313" key="3">
    <source>
        <dbReference type="EMBL" id="KMW18424.1"/>
    </source>
</evidence>
<protein>
    <recommendedName>
        <fullName evidence="2">HTH merR-type domain-containing protein</fullName>
    </recommendedName>
</protein>